<gene>
    <name evidence="4" type="ORF">PGRI_083120</name>
</gene>
<feature type="transmembrane region" description="Helical" evidence="3">
    <location>
        <begin position="152"/>
        <end position="171"/>
    </location>
</feature>
<keyword evidence="3" id="KW-1133">Transmembrane helix</keyword>
<dbReference type="OrthoDB" id="415411at2759"/>
<dbReference type="PANTHER" id="PTHR10151:SF120">
    <property type="entry name" value="BIS(5'-ADENOSYL)-TRIPHOSPHATASE"/>
    <property type="match status" value="1"/>
</dbReference>
<feature type="region of interest" description="Disordered" evidence="2">
    <location>
        <begin position="73"/>
        <end position="110"/>
    </location>
</feature>
<dbReference type="GO" id="GO:0047429">
    <property type="term" value="F:nucleoside triphosphate diphosphatase activity"/>
    <property type="evidence" value="ECO:0007669"/>
    <property type="project" value="TreeGrafter"/>
</dbReference>
<dbReference type="CDD" id="cd16018">
    <property type="entry name" value="Enpp"/>
    <property type="match status" value="1"/>
</dbReference>
<dbReference type="Gene3D" id="3.30.1360.180">
    <property type="match status" value="1"/>
</dbReference>
<evidence type="ECO:0000256" key="3">
    <source>
        <dbReference type="SAM" id="Phobius"/>
    </source>
</evidence>
<comment type="caution">
    <text evidence="4">The sequence shown here is derived from an EMBL/GenBank/DDBJ whole genome shotgun (WGS) entry which is preliminary data.</text>
</comment>
<keyword evidence="3" id="KW-0812">Transmembrane</keyword>
<dbReference type="OMA" id="DGHKFGP"/>
<feature type="compositionally biased region" description="Low complexity" evidence="2">
    <location>
        <begin position="637"/>
        <end position="648"/>
    </location>
</feature>
<dbReference type="EMBL" id="LHQR01000027">
    <property type="protein sequence ID" value="KXG52028.1"/>
    <property type="molecule type" value="Genomic_DNA"/>
</dbReference>
<dbReference type="STRING" id="5078.A0A135LSS8"/>
<feature type="compositionally biased region" description="Basic and acidic residues" evidence="2">
    <location>
        <begin position="663"/>
        <end position="677"/>
    </location>
</feature>
<dbReference type="FunFam" id="3.30.1360.180:FF:000003">
    <property type="entry name" value="Type I phosphodiesterase/nucleotide pyrophosphatase family protein"/>
    <property type="match status" value="1"/>
</dbReference>
<dbReference type="Proteomes" id="UP000070168">
    <property type="component" value="Unassembled WGS sequence"/>
</dbReference>
<keyword evidence="5" id="KW-1185">Reference proteome</keyword>
<reference evidence="4 5" key="1">
    <citation type="journal article" date="2016" name="BMC Genomics">
        <title>Genome sequencing and secondary metabolism of the postharvest pathogen Penicillium griseofulvum.</title>
        <authorList>
            <person name="Banani H."/>
            <person name="Marcet-Houben M."/>
            <person name="Ballester A.R."/>
            <person name="Abbruscato P."/>
            <person name="Gonzalez-Candelas L."/>
            <person name="Gabaldon T."/>
            <person name="Spadaro D."/>
        </authorList>
    </citation>
    <scope>NUCLEOTIDE SEQUENCE [LARGE SCALE GENOMIC DNA]</scope>
    <source>
        <strain evidence="4 5">PG3</strain>
    </source>
</reference>
<dbReference type="GO" id="GO:0017111">
    <property type="term" value="F:ribonucleoside triphosphate phosphatase activity"/>
    <property type="evidence" value="ECO:0007669"/>
    <property type="project" value="TreeGrafter"/>
</dbReference>
<feature type="region of interest" description="Disordered" evidence="2">
    <location>
        <begin position="594"/>
        <end position="677"/>
    </location>
</feature>
<dbReference type="GeneID" id="63711326"/>
<dbReference type="PANTHER" id="PTHR10151">
    <property type="entry name" value="ECTONUCLEOTIDE PYROPHOSPHATASE/PHOSPHODIESTERASE"/>
    <property type="match status" value="1"/>
</dbReference>
<dbReference type="Pfam" id="PF01663">
    <property type="entry name" value="Phosphodiest"/>
    <property type="match status" value="1"/>
</dbReference>
<dbReference type="AlphaFoldDB" id="A0A135LSS8"/>
<feature type="coiled-coil region" evidence="1">
    <location>
        <begin position="39"/>
        <end position="68"/>
    </location>
</feature>
<evidence type="ECO:0000313" key="4">
    <source>
        <dbReference type="EMBL" id="KXG52028.1"/>
    </source>
</evidence>
<feature type="compositionally biased region" description="Polar residues" evidence="2">
    <location>
        <begin position="18"/>
        <end position="28"/>
    </location>
</feature>
<keyword evidence="1" id="KW-0175">Coiled coil</keyword>
<dbReference type="InterPro" id="IPR002591">
    <property type="entry name" value="Phosphodiest/P_Trfase"/>
</dbReference>
<dbReference type="Gene3D" id="3.40.720.10">
    <property type="entry name" value="Alkaline Phosphatase, subunit A"/>
    <property type="match status" value="1"/>
</dbReference>
<keyword evidence="3" id="KW-0472">Membrane</keyword>
<dbReference type="GO" id="GO:0009141">
    <property type="term" value="P:nucleoside triphosphate metabolic process"/>
    <property type="evidence" value="ECO:0007669"/>
    <property type="project" value="TreeGrafter"/>
</dbReference>
<proteinExistence type="predicted"/>
<protein>
    <submittedName>
        <fullName evidence="4">Alkaline phosphatase-like, alpha/beta/alpha</fullName>
    </submittedName>
</protein>
<sequence>MRRPDFSPSLLSPGNYDNDASSLRSPSEQDSDSDDDALLDQNRSTLEIAEHDRAVLEEEEELENLLTRGGGHGLRRIFSPNGSSVRIGKTKKRRQRRGSRRERVSEDGELMYEMEEGFSDDNASLLSRPSLDFDGKDEYTYEPPPRPSWRKILFIIALVAILFVILVLGAYKASSGFRTTRAHLPPLLSNGTALFAPTTIVISLDGFRADFLDRGLTPALNSLVANGVSPQYMTPSFPSVTFPNHFTLMTGLYPESHGIVGNTFWDPNMEEEFYYTHPAVSMQPKWWMAEPLWVTAEKQRVKTAIHMWPGSEAHIGDREPSFVDKYNGTEVWSRKVDRILEFLDLPGLENESQMAPERPQFIAAYLPDVDRDGHKFGPNSTEIRKTISEADSMIANIMAGLEKRNLTEVVNIVVVSDHGMATTSTERLIQLDDLIDYDLIEHIDGWPSNGLRPKRPEDLETLRKQLEKVAPDYEHAFEFYTRETMPERYHFSNNERIAPLWVIPKTGWAIVNRSEFDVKEAMKTGEEYHPRGIHGYDHEHPLMRAIFIARGPAFPHKPNSRVEVFQNIEVYNIVCDSLGVDPLPGNGTLRLPLKPVGLHSDENAPVLDTPPDPPASTSTARPPQSAPPQPSAPQPTLPQSKPPQSAQPAPKPTTPPAEATPTPDHEGDREKESTWWEKISHKFDDLKDWASGVADAVQGKHPQPES</sequence>
<dbReference type="RefSeq" id="XP_040650564.1">
    <property type="nucleotide sequence ID" value="XM_040796026.1"/>
</dbReference>
<feature type="compositionally biased region" description="Pro residues" evidence="2">
    <location>
        <begin position="624"/>
        <end position="636"/>
    </location>
</feature>
<feature type="compositionally biased region" description="Basic residues" evidence="2">
    <location>
        <begin position="88"/>
        <end position="100"/>
    </location>
</feature>
<evidence type="ECO:0000313" key="5">
    <source>
        <dbReference type="Proteomes" id="UP000070168"/>
    </source>
</evidence>
<accession>A0A135LSS8</accession>
<evidence type="ECO:0000256" key="2">
    <source>
        <dbReference type="SAM" id="MobiDB-lite"/>
    </source>
</evidence>
<dbReference type="SUPFAM" id="SSF53649">
    <property type="entry name" value="Alkaline phosphatase-like"/>
    <property type="match status" value="1"/>
</dbReference>
<evidence type="ECO:0000256" key="1">
    <source>
        <dbReference type="SAM" id="Coils"/>
    </source>
</evidence>
<feature type="region of interest" description="Disordered" evidence="2">
    <location>
        <begin position="1"/>
        <end position="37"/>
    </location>
</feature>
<dbReference type="InterPro" id="IPR017850">
    <property type="entry name" value="Alkaline_phosphatase_core_sf"/>
</dbReference>
<name>A0A135LSS8_PENPA</name>
<organism evidence="4 5">
    <name type="scientific">Penicillium patulum</name>
    <name type="common">Penicillium griseofulvum</name>
    <dbReference type="NCBI Taxonomy" id="5078"/>
    <lineage>
        <taxon>Eukaryota</taxon>
        <taxon>Fungi</taxon>
        <taxon>Dikarya</taxon>
        <taxon>Ascomycota</taxon>
        <taxon>Pezizomycotina</taxon>
        <taxon>Eurotiomycetes</taxon>
        <taxon>Eurotiomycetidae</taxon>
        <taxon>Eurotiales</taxon>
        <taxon>Aspergillaceae</taxon>
        <taxon>Penicillium</taxon>
    </lineage>
</organism>